<dbReference type="AlphaFoldDB" id="A0A8C3BFI1"/>
<dbReference type="Ensembl" id="ENSCMMT00000006379.1">
    <property type="protein sequence ID" value="ENSCMMP00000005750.1"/>
    <property type="gene ID" value="ENSCMMG00000003654.1"/>
</dbReference>
<keyword evidence="3" id="KW-1185">Reference proteome</keyword>
<proteinExistence type="predicted"/>
<organism evidence="2 3">
    <name type="scientific">Cairina moschata</name>
    <name type="common">Muscovy duck</name>
    <dbReference type="NCBI Taxonomy" id="8855"/>
    <lineage>
        <taxon>Eukaryota</taxon>
        <taxon>Metazoa</taxon>
        <taxon>Chordata</taxon>
        <taxon>Craniata</taxon>
        <taxon>Vertebrata</taxon>
        <taxon>Euteleostomi</taxon>
        <taxon>Archelosauria</taxon>
        <taxon>Archosauria</taxon>
        <taxon>Dinosauria</taxon>
        <taxon>Saurischia</taxon>
        <taxon>Theropoda</taxon>
        <taxon>Coelurosauria</taxon>
        <taxon>Aves</taxon>
        <taxon>Neognathae</taxon>
        <taxon>Galloanserae</taxon>
        <taxon>Anseriformes</taxon>
        <taxon>Anatidae</taxon>
        <taxon>Anatinae</taxon>
        <taxon>Cairina</taxon>
    </lineage>
</organism>
<sequence>TAGPRPPLATLPGPARTYLLLRAPSEAVRGCAGPRAATWCGGAGSRGGPARIPPRTASRRRDGGRAPVCPRSPGGGEAKGGKSDPSAGSFSEPVAPLTLFNGYISTT</sequence>
<reference evidence="2" key="1">
    <citation type="submission" date="2025-08" db="UniProtKB">
        <authorList>
            <consortium name="Ensembl"/>
        </authorList>
    </citation>
    <scope>IDENTIFICATION</scope>
</reference>
<evidence type="ECO:0000256" key="1">
    <source>
        <dbReference type="SAM" id="MobiDB-lite"/>
    </source>
</evidence>
<protein>
    <submittedName>
        <fullName evidence="2">Uncharacterized protein</fullName>
    </submittedName>
</protein>
<accession>A0A8C3BFI1</accession>
<evidence type="ECO:0000313" key="3">
    <source>
        <dbReference type="Proteomes" id="UP000694556"/>
    </source>
</evidence>
<feature type="region of interest" description="Disordered" evidence="1">
    <location>
        <begin position="38"/>
        <end position="94"/>
    </location>
</feature>
<name>A0A8C3BFI1_CAIMO</name>
<evidence type="ECO:0000313" key="2">
    <source>
        <dbReference type="Ensembl" id="ENSCMMP00000005750.1"/>
    </source>
</evidence>
<reference evidence="2" key="2">
    <citation type="submission" date="2025-09" db="UniProtKB">
        <authorList>
            <consortium name="Ensembl"/>
        </authorList>
    </citation>
    <scope>IDENTIFICATION</scope>
</reference>
<dbReference type="Proteomes" id="UP000694556">
    <property type="component" value="Unassembled WGS sequence"/>
</dbReference>